<organism evidence="2 3">
    <name type="scientific">Parastrongyloides trichosuri</name>
    <name type="common">Possum-specific nematode worm</name>
    <dbReference type="NCBI Taxonomy" id="131310"/>
    <lineage>
        <taxon>Eukaryota</taxon>
        <taxon>Metazoa</taxon>
        <taxon>Ecdysozoa</taxon>
        <taxon>Nematoda</taxon>
        <taxon>Chromadorea</taxon>
        <taxon>Rhabditida</taxon>
        <taxon>Tylenchina</taxon>
        <taxon>Panagrolaimomorpha</taxon>
        <taxon>Strongyloidoidea</taxon>
        <taxon>Strongyloididae</taxon>
        <taxon>Parastrongyloides</taxon>
    </lineage>
</organism>
<accession>A0A0N4Z2P0</accession>
<name>A0A0N4Z2P0_PARTI</name>
<protein>
    <submittedName>
        <fullName evidence="3">Uncharacterized protein</fullName>
    </submittedName>
</protein>
<dbReference type="WBParaSite" id="PTRK_0000113400.1">
    <property type="protein sequence ID" value="PTRK_0000113400.1"/>
    <property type="gene ID" value="PTRK_0000113400"/>
</dbReference>
<keyword evidence="2" id="KW-1185">Reference proteome</keyword>
<feature type="compositionally biased region" description="Polar residues" evidence="1">
    <location>
        <begin position="262"/>
        <end position="283"/>
    </location>
</feature>
<feature type="region of interest" description="Disordered" evidence="1">
    <location>
        <begin position="259"/>
        <end position="291"/>
    </location>
</feature>
<evidence type="ECO:0000313" key="2">
    <source>
        <dbReference type="Proteomes" id="UP000038045"/>
    </source>
</evidence>
<reference evidence="3" key="1">
    <citation type="submission" date="2017-02" db="UniProtKB">
        <authorList>
            <consortium name="WormBaseParasite"/>
        </authorList>
    </citation>
    <scope>IDENTIFICATION</scope>
</reference>
<dbReference type="Proteomes" id="UP000038045">
    <property type="component" value="Unplaced"/>
</dbReference>
<proteinExistence type="predicted"/>
<sequence>MNQNSCSISSNKVPNNICLQQKIRGQILKRGRGRPRKCEGEKTVVEEEIVERKEDELSEMIGIDEGELLSTDELVNLRKDVSNDLPEGICDDDNDDEDTIITDRYEGKERYTLFTSSESTSQIRTDVGGYRNGNFSSMNRGNSDNVKYFASFDMEVSEYDKIAKNELSIYGPRPNLYTKFIEENRDMFKTDPCLRFVFDESGNIRSESTLRELPNTYEMPHPNSLIYNLPNKNYEGSIDQGYVGLIPLKNDFESIDEEDDLNSLSSGNFRDDSSFNGSDTDCYSPQPRRNSDQIKNCNDNLPNNTIRKTKRRINKPRGPYMTKRRRLEQLMKTHGKYMSIEMKPKRPVGRPRGSKKRTRPGYVEVIEPVIKVEHKATTRRTNNSLMAGL</sequence>
<dbReference type="AlphaFoldDB" id="A0A0N4Z2P0"/>
<evidence type="ECO:0000313" key="3">
    <source>
        <dbReference type="WBParaSite" id="PTRK_0000113400.1"/>
    </source>
</evidence>
<evidence type="ECO:0000256" key="1">
    <source>
        <dbReference type="SAM" id="MobiDB-lite"/>
    </source>
</evidence>